<dbReference type="PANTHER" id="PTHR13847">
    <property type="entry name" value="SARCOSINE DEHYDROGENASE-RELATED"/>
    <property type="match status" value="1"/>
</dbReference>
<dbReference type="InterPro" id="IPR036188">
    <property type="entry name" value="FAD/NAD-bd_sf"/>
</dbReference>
<accession>A0ABW0H1X5</accession>
<keyword evidence="1 3" id="KW-0560">Oxidoreductase</keyword>
<evidence type="ECO:0000259" key="2">
    <source>
        <dbReference type="Pfam" id="PF01266"/>
    </source>
</evidence>
<evidence type="ECO:0000256" key="1">
    <source>
        <dbReference type="ARBA" id="ARBA00023002"/>
    </source>
</evidence>
<dbReference type="EC" id="1.-.-.-" evidence="3"/>
<dbReference type="PANTHER" id="PTHR13847:SF289">
    <property type="entry name" value="GLYCINE OXIDASE"/>
    <property type="match status" value="1"/>
</dbReference>
<evidence type="ECO:0000313" key="4">
    <source>
        <dbReference type="Proteomes" id="UP001596016"/>
    </source>
</evidence>
<gene>
    <name evidence="3" type="ORF">ACFPLB_15690</name>
</gene>
<dbReference type="Pfam" id="PF01266">
    <property type="entry name" value="DAO"/>
    <property type="match status" value="1"/>
</dbReference>
<dbReference type="Gene3D" id="3.30.9.10">
    <property type="entry name" value="D-Amino Acid Oxidase, subunit A, domain 2"/>
    <property type="match status" value="1"/>
</dbReference>
<dbReference type="Proteomes" id="UP001596016">
    <property type="component" value="Unassembled WGS sequence"/>
</dbReference>
<dbReference type="GO" id="GO:0016491">
    <property type="term" value="F:oxidoreductase activity"/>
    <property type="evidence" value="ECO:0007669"/>
    <property type="project" value="UniProtKB-KW"/>
</dbReference>
<proteinExistence type="predicted"/>
<dbReference type="SUPFAM" id="SSF51905">
    <property type="entry name" value="FAD/NAD(P)-binding domain"/>
    <property type="match status" value="1"/>
</dbReference>
<dbReference type="Gene3D" id="3.50.50.60">
    <property type="entry name" value="FAD/NAD(P)-binding domain"/>
    <property type="match status" value="2"/>
</dbReference>
<sequence length="439" mass="47031">METTPATISPAAAGGAHRRHVTVIGAGLVGLASALWLQELGHEVTIVDPSPPIGNDPWQQAASYGNACTFAPHGVVPVSTPGLVWQVPGMLLDPASPLAINWRYLPRLAPWLRAFLRAGREAEVQRIASTLATLFSHADTDWQPLFQLAGASHLLRRKGCLYLYKSEAEYKAGEYDNRLRVQHGVRLTRLDAAQVHALEPNLAPLYHAGVLHEDAYTIDSPQQMGEALAGAFQAKGGTVIKGAATDPMRSRTGMEITVDGVKHTTEHIVVAAGAFSGRLARQLGDPILLDTERGYHVMFPDAGKLVQRPVCFVQHGFYMTPMADGLRAAGTVEFGGLSAAPNPVRSDVIRTQVGHLLPNAGASGKTWMGFRPSMPDSLPVIGNSPSTPYVTYAFGHGHLGLTLAGVTGRLVAELVSGKAAHIDITQLRLNRFSRWGGKI</sequence>
<dbReference type="EMBL" id="JBHSLL010000056">
    <property type="protein sequence ID" value="MFC5387401.1"/>
    <property type="molecule type" value="Genomic_DNA"/>
</dbReference>
<dbReference type="RefSeq" id="WP_378231344.1">
    <property type="nucleotide sequence ID" value="NZ_JBHSLL010000056.1"/>
</dbReference>
<evidence type="ECO:0000313" key="3">
    <source>
        <dbReference type="EMBL" id="MFC5387401.1"/>
    </source>
</evidence>
<organism evidence="3 4">
    <name type="scientific">Aquamicrobium segne</name>
    <dbReference type="NCBI Taxonomy" id="469547"/>
    <lineage>
        <taxon>Bacteria</taxon>
        <taxon>Pseudomonadati</taxon>
        <taxon>Pseudomonadota</taxon>
        <taxon>Alphaproteobacteria</taxon>
        <taxon>Hyphomicrobiales</taxon>
        <taxon>Phyllobacteriaceae</taxon>
        <taxon>Aquamicrobium</taxon>
    </lineage>
</organism>
<name>A0ABW0H1X5_9HYPH</name>
<protein>
    <submittedName>
        <fullName evidence="3">NAD(P)/FAD-dependent oxidoreductase</fullName>
        <ecNumber evidence="3">1.-.-.-</ecNumber>
    </submittedName>
</protein>
<keyword evidence="4" id="KW-1185">Reference proteome</keyword>
<dbReference type="SUPFAM" id="SSF54373">
    <property type="entry name" value="FAD-linked reductases, C-terminal domain"/>
    <property type="match status" value="1"/>
</dbReference>
<feature type="domain" description="FAD dependent oxidoreductase" evidence="2">
    <location>
        <begin position="21"/>
        <end position="414"/>
    </location>
</feature>
<reference evidence="4" key="1">
    <citation type="journal article" date="2019" name="Int. J. Syst. Evol. Microbiol.">
        <title>The Global Catalogue of Microorganisms (GCM) 10K type strain sequencing project: providing services to taxonomists for standard genome sequencing and annotation.</title>
        <authorList>
            <consortium name="The Broad Institute Genomics Platform"/>
            <consortium name="The Broad Institute Genome Sequencing Center for Infectious Disease"/>
            <person name="Wu L."/>
            <person name="Ma J."/>
        </authorList>
    </citation>
    <scope>NUCLEOTIDE SEQUENCE [LARGE SCALE GENOMIC DNA]</scope>
    <source>
        <strain evidence="4">CGMCC 4.1415</strain>
    </source>
</reference>
<dbReference type="InterPro" id="IPR006076">
    <property type="entry name" value="FAD-dep_OxRdtase"/>
</dbReference>
<comment type="caution">
    <text evidence="3">The sequence shown here is derived from an EMBL/GenBank/DDBJ whole genome shotgun (WGS) entry which is preliminary data.</text>
</comment>